<keyword evidence="4 8" id="KW-0812">Transmembrane</keyword>
<keyword evidence="3" id="KW-0813">Transport</keyword>
<dbReference type="PANTHER" id="PTHR31503:SF20">
    <property type="entry name" value="CA(2+)_H(+) EXCHANGER, PUTATIVE (EUROFUNG)-RELATED"/>
    <property type="match status" value="1"/>
</dbReference>
<proteinExistence type="inferred from homology"/>
<dbReference type="GO" id="GO:0006874">
    <property type="term" value="P:intracellular calcium ion homeostasis"/>
    <property type="evidence" value="ECO:0007669"/>
    <property type="project" value="TreeGrafter"/>
</dbReference>
<dbReference type="InterPro" id="IPR004713">
    <property type="entry name" value="CaH_exchang"/>
</dbReference>
<feature type="transmembrane region" description="Helical" evidence="8">
    <location>
        <begin position="439"/>
        <end position="457"/>
    </location>
</feature>
<evidence type="ECO:0000256" key="5">
    <source>
        <dbReference type="ARBA" id="ARBA00022989"/>
    </source>
</evidence>
<evidence type="ECO:0000313" key="11">
    <source>
        <dbReference type="Proteomes" id="UP000664521"/>
    </source>
</evidence>
<evidence type="ECO:0000259" key="9">
    <source>
        <dbReference type="Pfam" id="PF01699"/>
    </source>
</evidence>
<dbReference type="GO" id="GO:0000329">
    <property type="term" value="C:fungal-type vacuole membrane"/>
    <property type="evidence" value="ECO:0007669"/>
    <property type="project" value="TreeGrafter"/>
</dbReference>
<feature type="domain" description="Sodium/calcium exchanger membrane region" evidence="9">
    <location>
        <begin position="316"/>
        <end position="455"/>
    </location>
</feature>
<dbReference type="OrthoDB" id="1699231at2759"/>
<gene>
    <name evidence="10" type="ORF">HETSPECPRED_000933</name>
</gene>
<dbReference type="PANTHER" id="PTHR31503">
    <property type="entry name" value="VACUOLAR CALCIUM ION TRANSPORTER"/>
    <property type="match status" value="1"/>
</dbReference>
<accession>A0A8H3ES22</accession>
<dbReference type="Proteomes" id="UP000664521">
    <property type="component" value="Unassembled WGS sequence"/>
</dbReference>
<dbReference type="GO" id="GO:0015369">
    <property type="term" value="F:calcium:proton antiporter activity"/>
    <property type="evidence" value="ECO:0007669"/>
    <property type="project" value="TreeGrafter"/>
</dbReference>
<evidence type="ECO:0000256" key="4">
    <source>
        <dbReference type="ARBA" id="ARBA00022692"/>
    </source>
</evidence>
<feature type="transmembrane region" description="Helical" evidence="8">
    <location>
        <begin position="124"/>
        <end position="145"/>
    </location>
</feature>
<evidence type="ECO:0000256" key="8">
    <source>
        <dbReference type="SAM" id="Phobius"/>
    </source>
</evidence>
<dbReference type="InterPro" id="IPR044880">
    <property type="entry name" value="NCX_ion-bd_dom_sf"/>
</dbReference>
<reference evidence="10" key="1">
    <citation type="submission" date="2021-03" db="EMBL/GenBank/DDBJ databases">
        <authorList>
            <person name="Tagirdzhanova G."/>
        </authorList>
    </citation>
    <scope>NUCLEOTIDE SEQUENCE</scope>
</reference>
<feature type="transmembrane region" description="Helical" evidence="8">
    <location>
        <begin position="315"/>
        <end position="334"/>
    </location>
</feature>
<evidence type="ECO:0000256" key="6">
    <source>
        <dbReference type="ARBA" id="ARBA00023065"/>
    </source>
</evidence>
<dbReference type="EMBL" id="CAJPDS010000011">
    <property type="protein sequence ID" value="CAF9912416.1"/>
    <property type="molecule type" value="Genomic_DNA"/>
</dbReference>
<evidence type="ECO:0000256" key="1">
    <source>
        <dbReference type="ARBA" id="ARBA00004127"/>
    </source>
</evidence>
<evidence type="ECO:0000313" key="10">
    <source>
        <dbReference type="EMBL" id="CAF9912416.1"/>
    </source>
</evidence>
<feature type="transmembrane region" description="Helical" evidence="8">
    <location>
        <begin position="378"/>
        <end position="402"/>
    </location>
</feature>
<feature type="transmembrane region" description="Helical" evidence="8">
    <location>
        <begin position="346"/>
        <end position="366"/>
    </location>
</feature>
<feature type="domain" description="Sodium/calcium exchanger membrane region" evidence="9">
    <location>
        <begin position="128"/>
        <end position="249"/>
    </location>
</feature>
<dbReference type="AlphaFoldDB" id="A0A8H3ES22"/>
<comment type="caution">
    <text evidence="10">The sequence shown here is derived from an EMBL/GenBank/DDBJ whole genome shotgun (WGS) entry which is preliminary data.</text>
</comment>
<feature type="transmembrane region" description="Helical" evidence="8">
    <location>
        <begin position="190"/>
        <end position="211"/>
    </location>
</feature>
<evidence type="ECO:0000256" key="2">
    <source>
        <dbReference type="ARBA" id="ARBA00008170"/>
    </source>
</evidence>
<evidence type="ECO:0000256" key="3">
    <source>
        <dbReference type="ARBA" id="ARBA00022448"/>
    </source>
</evidence>
<feature type="transmembrane region" description="Helical" evidence="8">
    <location>
        <begin position="232"/>
        <end position="253"/>
    </location>
</feature>
<organism evidence="10 11">
    <name type="scientific">Heterodermia speciosa</name>
    <dbReference type="NCBI Taxonomy" id="116794"/>
    <lineage>
        <taxon>Eukaryota</taxon>
        <taxon>Fungi</taxon>
        <taxon>Dikarya</taxon>
        <taxon>Ascomycota</taxon>
        <taxon>Pezizomycotina</taxon>
        <taxon>Lecanoromycetes</taxon>
        <taxon>OSLEUM clade</taxon>
        <taxon>Lecanoromycetidae</taxon>
        <taxon>Caliciales</taxon>
        <taxon>Physciaceae</taxon>
        <taxon>Heterodermia</taxon>
    </lineage>
</organism>
<keyword evidence="6" id="KW-0406">Ion transport</keyword>
<comment type="similarity">
    <text evidence="2">Belongs to the Ca(2+):cation antiporter (CaCA) (TC 2.A.19) family.</text>
</comment>
<dbReference type="InterPro" id="IPR004837">
    <property type="entry name" value="NaCa_Exmemb"/>
</dbReference>
<dbReference type="Gene3D" id="1.20.1420.30">
    <property type="entry name" value="NCX, central ion-binding region"/>
    <property type="match status" value="1"/>
</dbReference>
<keyword evidence="11" id="KW-1185">Reference proteome</keyword>
<feature type="transmembrane region" description="Helical" evidence="8">
    <location>
        <begin position="273"/>
        <end position="294"/>
    </location>
</feature>
<sequence>MDLRVPQSYSIALCSGPDAKYHLRIMFMSHQDQHGVFEDDQPQAHCETTDSPVLSMLSQRRRPSESTPASAWSPARSLESLAPRSPIRGREDTSRRRYTAAVQLRAVLLQSWVPAVLLPTVPHTGIVLIVSFSNGVQFIQTIIAVIHRQSAIVQTSLIGAVITNTLLVPGLGFLIGGLRYHDQSYNAVAVAMPLDILVLGFAAILIPTAISRFGSETDNVDSNEAIFKTSRALSILLIISYLCHLFFLLKSHYEVFTELQEKGARRRTLRKGYASRAVAAIGVLLSAPAGGVTAQRSQHHGPDEEALPSLSIRGLVLTLCIAVSLLGVCTSFMVDSVDGLTRKTLLSQSFVGIILLPLLSCNLHAITLAKQDKLQQSLGLTVHNNVQIVLFILPLAVMIGWMRGDSSMTLLFDEIQVVSLGVSILTLKAITQKGKSHWLDGVILLALFAIIALNAWFTPENVLHPQIRASFPLATPNPIGGFGR</sequence>
<keyword evidence="7 8" id="KW-0472">Membrane</keyword>
<dbReference type="GO" id="GO:0012505">
    <property type="term" value="C:endomembrane system"/>
    <property type="evidence" value="ECO:0007669"/>
    <property type="project" value="UniProtKB-SubCell"/>
</dbReference>
<comment type="subcellular location">
    <subcellularLocation>
        <location evidence="1">Endomembrane system</location>
        <topology evidence="1">Multi-pass membrane protein</topology>
    </subcellularLocation>
</comment>
<keyword evidence="5 8" id="KW-1133">Transmembrane helix</keyword>
<evidence type="ECO:0000256" key="7">
    <source>
        <dbReference type="ARBA" id="ARBA00023136"/>
    </source>
</evidence>
<feature type="transmembrane region" description="Helical" evidence="8">
    <location>
        <begin position="157"/>
        <end position="178"/>
    </location>
</feature>
<protein>
    <recommendedName>
        <fullName evidence="9">Sodium/calcium exchanger membrane region domain-containing protein</fullName>
    </recommendedName>
</protein>
<dbReference type="Pfam" id="PF01699">
    <property type="entry name" value="Na_Ca_ex"/>
    <property type="match status" value="2"/>
</dbReference>
<name>A0A8H3ES22_9LECA</name>